<dbReference type="SUPFAM" id="SSF103506">
    <property type="entry name" value="Mitochondrial carrier"/>
    <property type="match status" value="1"/>
</dbReference>
<keyword evidence="8 9" id="KW-0472">Membrane</keyword>
<comment type="similarity">
    <text evidence="2 10">Belongs to the mitochondrial carrier (TC 2.A.29) family.</text>
</comment>
<sequence length="348" mass="39288">MSIRHDYELLAVDREVDFEDPTVPIWMEALTHNSDPTNTRDTSNKEEEISSSLKYGFRLFCTTALHPLDYAKTLIQLGYEPIAPRPGRTLFGAKRLMLPNIFQYAYHIGTVDGFTGCFRGLSAKLLGNILSSYYGEKLANSTGLIIAKKPRKASNWDDDFALFIEDVQRDMVVHCAGVVISQPFHVISVRMMAQFIGREQIYGGLWQSVKEVWKTEGITGFFSGIVPRLMVELGCIAMTSTITYLFSRYVGQNRTIRSNVNTIAHFTVASWLYPYHVVSTCMIVNGSRLKAGNPPLMDHYFGWTDCYRRLTMTNDHKRGASFFFRTVARAQPGKLSGSPSSAPYPELK</sequence>
<dbReference type="PROSITE" id="PS50920">
    <property type="entry name" value="SOLCAR"/>
    <property type="match status" value="1"/>
</dbReference>
<accession>A0A182J251</accession>
<dbReference type="VEuPathDB" id="VectorBase:AATE009924"/>
<dbReference type="Pfam" id="PF00153">
    <property type="entry name" value="Mito_carr"/>
    <property type="match status" value="1"/>
</dbReference>
<evidence type="ECO:0000256" key="7">
    <source>
        <dbReference type="ARBA" id="ARBA00023128"/>
    </source>
</evidence>
<dbReference type="PANTHER" id="PTHR10780">
    <property type="entry name" value="MITOCHONDRIAL CARRIER HOMOLOG"/>
    <property type="match status" value="1"/>
</dbReference>
<dbReference type="GO" id="GO:0005741">
    <property type="term" value="C:mitochondrial outer membrane"/>
    <property type="evidence" value="ECO:0007669"/>
    <property type="project" value="UniProtKB-SubCell"/>
</dbReference>
<keyword evidence="10" id="KW-0813">Transport</keyword>
<protein>
    <recommendedName>
        <fullName evidence="12">Mitochondrial carrier</fullName>
    </recommendedName>
</protein>
<dbReference type="EnsemblMetazoa" id="AATE009924-RA">
    <property type="protein sequence ID" value="AATE009924-PA.1"/>
    <property type="gene ID" value="AATE009924"/>
</dbReference>
<feature type="repeat" description="Solcar" evidence="9">
    <location>
        <begin position="161"/>
        <end position="249"/>
    </location>
</feature>
<dbReference type="Gene3D" id="1.50.40.10">
    <property type="entry name" value="Mitochondrial carrier domain"/>
    <property type="match status" value="1"/>
</dbReference>
<evidence type="ECO:0000256" key="8">
    <source>
        <dbReference type="ARBA" id="ARBA00023136"/>
    </source>
</evidence>
<evidence type="ECO:0000256" key="3">
    <source>
        <dbReference type="ARBA" id="ARBA00022692"/>
    </source>
</evidence>
<evidence type="ECO:0000256" key="10">
    <source>
        <dbReference type="RuleBase" id="RU000488"/>
    </source>
</evidence>
<evidence type="ECO:0000256" key="1">
    <source>
        <dbReference type="ARBA" id="ARBA00004374"/>
    </source>
</evidence>
<proteinExistence type="inferred from homology"/>
<dbReference type="PANTHER" id="PTHR10780:SF18">
    <property type="entry name" value="LD43650P"/>
    <property type="match status" value="1"/>
</dbReference>
<evidence type="ECO:0000256" key="4">
    <source>
        <dbReference type="ARBA" id="ARBA00022737"/>
    </source>
</evidence>
<dbReference type="InterPro" id="IPR018108">
    <property type="entry name" value="MCP_transmembrane"/>
</dbReference>
<dbReference type="AlphaFoldDB" id="A0A182J251"/>
<evidence type="ECO:0000256" key="2">
    <source>
        <dbReference type="ARBA" id="ARBA00006375"/>
    </source>
</evidence>
<evidence type="ECO:0000256" key="6">
    <source>
        <dbReference type="ARBA" id="ARBA00022989"/>
    </source>
</evidence>
<reference evidence="11" key="1">
    <citation type="submission" date="2022-08" db="UniProtKB">
        <authorList>
            <consortium name="EnsemblMetazoa"/>
        </authorList>
    </citation>
    <scope>IDENTIFICATION</scope>
    <source>
        <strain evidence="11">EBRO</strain>
    </source>
</reference>
<evidence type="ECO:0000313" key="11">
    <source>
        <dbReference type="EnsemblMetazoa" id="AATE009924-PA.1"/>
    </source>
</evidence>
<evidence type="ECO:0008006" key="12">
    <source>
        <dbReference type="Google" id="ProtNLM"/>
    </source>
</evidence>
<evidence type="ECO:0000256" key="9">
    <source>
        <dbReference type="PROSITE-ProRule" id="PRU00282"/>
    </source>
</evidence>
<keyword evidence="5" id="KW-1000">Mitochondrion outer membrane</keyword>
<name>A0A182J251_ANOAO</name>
<organism evidence="11">
    <name type="scientific">Anopheles atroparvus</name>
    <name type="common">European mosquito</name>
    <dbReference type="NCBI Taxonomy" id="41427"/>
    <lineage>
        <taxon>Eukaryota</taxon>
        <taxon>Metazoa</taxon>
        <taxon>Ecdysozoa</taxon>
        <taxon>Arthropoda</taxon>
        <taxon>Hexapoda</taxon>
        <taxon>Insecta</taxon>
        <taxon>Pterygota</taxon>
        <taxon>Neoptera</taxon>
        <taxon>Endopterygota</taxon>
        <taxon>Diptera</taxon>
        <taxon>Nematocera</taxon>
        <taxon>Culicoidea</taxon>
        <taxon>Culicidae</taxon>
        <taxon>Anophelinae</taxon>
        <taxon>Anopheles</taxon>
    </lineage>
</organism>
<keyword evidence="3 9" id="KW-0812">Transmembrane</keyword>
<dbReference type="InterPro" id="IPR023395">
    <property type="entry name" value="MCP_dom_sf"/>
</dbReference>
<evidence type="ECO:0000256" key="5">
    <source>
        <dbReference type="ARBA" id="ARBA00022787"/>
    </source>
</evidence>
<comment type="subcellular location">
    <subcellularLocation>
        <location evidence="1">Mitochondrion outer membrane</location>
        <topology evidence="1">Multi-pass membrane protein</topology>
    </subcellularLocation>
</comment>
<keyword evidence="7" id="KW-0496">Mitochondrion</keyword>
<keyword evidence="4" id="KW-0677">Repeat</keyword>
<keyword evidence="6" id="KW-1133">Transmembrane helix</keyword>
<dbReference type="STRING" id="41427.A0A182J251"/>